<dbReference type="InterPro" id="IPR037066">
    <property type="entry name" value="Plug_dom_sf"/>
</dbReference>
<accession>A0A396S1J4</accession>
<dbReference type="AlphaFoldDB" id="A0A396S1J4"/>
<feature type="domain" description="TonB-dependent receptor-like beta-barrel" evidence="7">
    <location>
        <begin position="593"/>
        <end position="1018"/>
    </location>
</feature>
<dbReference type="Pfam" id="PF07715">
    <property type="entry name" value="Plug"/>
    <property type="match status" value="1"/>
</dbReference>
<dbReference type="InterPro" id="IPR036942">
    <property type="entry name" value="Beta-barrel_TonB_sf"/>
</dbReference>
<comment type="caution">
    <text evidence="9">The sequence shown here is derived from an EMBL/GenBank/DDBJ whole genome shotgun (WGS) entry which is preliminary data.</text>
</comment>
<keyword evidence="10" id="KW-1185">Reference proteome</keyword>
<gene>
    <name evidence="9" type="ORF">D1610_11990</name>
</gene>
<dbReference type="RefSeq" id="WP_118864422.1">
    <property type="nucleotide sequence ID" value="NZ_QWLV01000005.1"/>
</dbReference>
<evidence type="ECO:0000256" key="4">
    <source>
        <dbReference type="RuleBase" id="RU003357"/>
    </source>
</evidence>
<dbReference type="Pfam" id="PF00593">
    <property type="entry name" value="TonB_dep_Rec_b-barrel"/>
    <property type="match status" value="1"/>
</dbReference>
<dbReference type="Gene3D" id="2.170.130.10">
    <property type="entry name" value="TonB-dependent receptor, plug domain"/>
    <property type="match status" value="1"/>
</dbReference>
<reference evidence="9 10" key="1">
    <citation type="submission" date="2018-08" db="EMBL/GenBank/DDBJ databases">
        <title>The multiple taxonomic identification of Sphingomonas gilva.</title>
        <authorList>
            <person name="Zhu D."/>
            <person name="Zheng S."/>
        </authorList>
    </citation>
    <scope>NUCLEOTIDE SEQUENCE [LARGE SCALE GENOMIC DNA]</scope>
    <source>
        <strain evidence="9 10">ZDH117</strain>
    </source>
</reference>
<evidence type="ECO:0000256" key="1">
    <source>
        <dbReference type="ARBA" id="ARBA00004442"/>
    </source>
</evidence>
<keyword evidence="3" id="KW-0998">Cell outer membrane</keyword>
<dbReference type="InterPro" id="IPR000531">
    <property type="entry name" value="Beta-barrel_TonB"/>
</dbReference>
<dbReference type="GO" id="GO:0009279">
    <property type="term" value="C:cell outer membrane"/>
    <property type="evidence" value="ECO:0007669"/>
    <property type="project" value="UniProtKB-SubCell"/>
</dbReference>
<evidence type="ECO:0000259" key="8">
    <source>
        <dbReference type="Pfam" id="PF07715"/>
    </source>
</evidence>
<keyword evidence="6" id="KW-0732">Signal</keyword>
<sequence length="1053" mass="112744">MRKILIPVHLSVSTLAMAAALPGAALAQTETQQVEFQQSADEQEVEQVITDPAVEAEDGDIVVTGSRIARPNFDTVEPAVVINSEQIEARGFETLGQALNELPAFGLPGSSPVGGQSELGPGQSFVNFLGLGSERTLTLVNGRRFVGSNTASIFGPTGQGGNQVDLNVINTKLVERVETIVIGGAPIYGSDAIAGTVNVILKRDYEGLELDGQYGIAERGDGANYRFRGIVGKNFADGRGNITISGEYNRGEGLVATQRPDLYTGGFFGAPNDPDSPFDNVIFDDRRIPTLSEFGVPTVFDFIPVSPGQAANLGFPQGGFVDDQGRALRFDAAGNLIPIDFGTSFGPLDENGQPTTFQIDTSGGNGFSLVPTTNLLTDTERYNGNMLASFQVTDAIRVFGEAWYSRSTGVNLRDQPEYNSYFFGYAGDPAGAVILSTDNPFLTPQARAIIQAQADGDTFFLNRANTDLISGQARGKVEVQRYVAGIDARFAGIGGREWTAELVGNYGRSETNSEGRLLVTQNFLNAVDAVEDGNGNIICRPGAPTVNAPTISTTCAPLNLFGAQTSQAARDYITAITRPSSINKQKIVTASITGPLFALPGGDLSFALGYEHREESQDFDPGEVLRGAPDPDPTDDADGDGDPTNDRVAYGQSVLYQPLFGEYNTDEVFGELRAGLIGPSNDIPFVRSLEIQGAARYVDHSVAGGDLTWTAGGSWQPISDITIRGNFTRAIRSPFITEAFNPSSSFFDFANDPCDRTLRDEGPNPTVRAANCAAAGIPEDFEAQSDNASFLQAVAGNPNLKNEKSDAFTVGVVLRPRFLPGFSATVDYVDITVKDVITELTSDDIVANCYDATDYPNNEFCERFERNPVVGNPALDNQLNFIETGYFNGAALEYKGILAEVAYRTRTPFLGADSSIGLNGSYQYIDTLTSQANENSAQVTTGGSIGYSRHQATASLNYNNGGFDSYVQVNYTGPAQFDPDTTATFQTPASVEDIAFVNAGISYQIEKKFSVRLVVDNLFDREPPFPVPVGGGTISYFPGVLGRYFRLGASFGF</sequence>
<keyword evidence="2 4" id="KW-0472">Membrane</keyword>
<organism evidence="9 10">
    <name type="scientific">Sphingomonas gilva</name>
    <dbReference type="NCBI Taxonomy" id="2305907"/>
    <lineage>
        <taxon>Bacteria</taxon>
        <taxon>Pseudomonadati</taxon>
        <taxon>Pseudomonadota</taxon>
        <taxon>Alphaproteobacteria</taxon>
        <taxon>Sphingomonadales</taxon>
        <taxon>Sphingomonadaceae</taxon>
        <taxon>Sphingomonas</taxon>
    </lineage>
</organism>
<protein>
    <submittedName>
        <fullName evidence="9">TonB-dependent receptor</fullName>
    </submittedName>
</protein>
<feature type="domain" description="TonB-dependent receptor plug" evidence="8">
    <location>
        <begin position="74"/>
        <end position="196"/>
    </location>
</feature>
<feature type="compositionally biased region" description="Acidic residues" evidence="5">
    <location>
        <begin position="632"/>
        <end position="643"/>
    </location>
</feature>
<evidence type="ECO:0000313" key="9">
    <source>
        <dbReference type="EMBL" id="RHW17255.1"/>
    </source>
</evidence>
<evidence type="ECO:0000256" key="6">
    <source>
        <dbReference type="SAM" id="SignalP"/>
    </source>
</evidence>
<keyword evidence="4" id="KW-0798">TonB box</keyword>
<comment type="subcellular location">
    <subcellularLocation>
        <location evidence="1 4">Cell outer membrane</location>
    </subcellularLocation>
</comment>
<evidence type="ECO:0000256" key="3">
    <source>
        <dbReference type="ARBA" id="ARBA00023237"/>
    </source>
</evidence>
<keyword evidence="9" id="KW-0675">Receptor</keyword>
<dbReference type="Proteomes" id="UP000266693">
    <property type="component" value="Unassembled WGS sequence"/>
</dbReference>
<dbReference type="OrthoDB" id="7051241at2"/>
<dbReference type="PANTHER" id="PTHR47234:SF2">
    <property type="entry name" value="TONB-DEPENDENT RECEPTOR"/>
    <property type="match status" value="1"/>
</dbReference>
<evidence type="ECO:0000259" key="7">
    <source>
        <dbReference type="Pfam" id="PF00593"/>
    </source>
</evidence>
<evidence type="ECO:0000313" key="10">
    <source>
        <dbReference type="Proteomes" id="UP000266693"/>
    </source>
</evidence>
<dbReference type="Gene3D" id="2.40.170.20">
    <property type="entry name" value="TonB-dependent receptor, beta-barrel domain"/>
    <property type="match status" value="1"/>
</dbReference>
<feature type="signal peptide" evidence="6">
    <location>
        <begin position="1"/>
        <end position="27"/>
    </location>
</feature>
<feature type="region of interest" description="Disordered" evidence="5">
    <location>
        <begin position="615"/>
        <end position="648"/>
    </location>
</feature>
<feature type="chain" id="PRO_5017425601" evidence="6">
    <location>
        <begin position="28"/>
        <end position="1053"/>
    </location>
</feature>
<evidence type="ECO:0000256" key="5">
    <source>
        <dbReference type="SAM" id="MobiDB-lite"/>
    </source>
</evidence>
<dbReference type="EMBL" id="QWLV01000005">
    <property type="protein sequence ID" value="RHW17255.1"/>
    <property type="molecule type" value="Genomic_DNA"/>
</dbReference>
<dbReference type="SUPFAM" id="SSF56935">
    <property type="entry name" value="Porins"/>
    <property type="match status" value="1"/>
</dbReference>
<name>A0A396S1J4_9SPHN</name>
<comment type="similarity">
    <text evidence="4">Belongs to the TonB-dependent receptor family.</text>
</comment>
<proteinExistence type="inferred from homology"/>
<evidence type="ECO:0000256" key="2">
    <source>
        <dbReference type="ARBA" id="ARBA00023136"/>
    </source>
</evidence>
<dbReference type="PANTHER" id="PTHR47234">
    <property type="match status" value="1"/>
</dbReference>
<dbReference type="InterPro" id="IPR012910">
    <property type="entry name" value="Plug_dom"/>
</dbReference>